<evidence type="ECO:0000256" key="2">
    <source>
        <dbReference type="ARBA" id="ARBA00023002"/>
    </source>
</evidence>
<gene>
    <name evidence="5" type="ORF">U6N30_15610</name>
</gene>
<accession>A0ABZ1B7C3</accession>
<reference evidence="5 6" key="1">
    <citation type="submission" date="2023-12" db="EMBL/GenBank/DDBJ databases">
        <title>Blastococcus brunescens sp. nov., an actonobacterium isolated from sandstone collected in sahara desert.</title>
        <authorList>
            <person name="Gtari M."/>
            <person name="Ghodhbane F."/>
        </authorList>
    </citation>
    <scope>NUCLEOTIDE SEQUENCE [LARGE SCALE GENOMIC DNA]</scope>
    <source>
        <strain evidence="5 6">BMG 8361</strain>
    </source>
</reference>
<name>A0ABZ1B7C3_9ACTN</name>
<dbReference type="Pfam" id="PF07992">
    <property type="entry name" value="Pyr_redox_2"/>
    <property type="match status" value="1"/>
</dbReference>
<dbReference type="Gene3D" id="3.50.50.60">
    <property type="entry name" value="FAD/NAD(P)-binding domain"/>
    <property type="match status" value="2"/>
</dbReference>
<keyword evidence="1" id="KW-0285">Flavoprotein</keyword>
<evidence type="ECO:0000256" key="1">
    <source>
        <dbReference type="ARBA" id="ARBA00022630"/>
    </source>
</evidence>
<comment type="catalytic activity">
    <reaction evidence="3">
        <text>[thioredoxin]-dithiol + NADP(+) = [thioredoxin]-disulfide + NADPH + H(+)</text>
        <dbReference type="Rhea" id="RHEA:20345"/>
        <dbReference type="Rhea" id="RHEA-COMP:10698"/>
        <dbReference type="Rhea" id="RHEA-COMP:10700"/>
        <dbReference type="ChEBI" id="CHEBI:15378"/>
        <dbReference type="ChEBI" id="CHEBI:29950"/>
        <dbReference type="ChEBI" id="CHEBI:50058"/>
        <dbReference type="ChEBI" id="CHEBI:57783"/>
        <dbReference type="ChEBI" id="CHEBI:58349"/>
        <dbReference type="EC" id="1.8.1.9"/>
    </reaction>
</comment>
<keyword evidence="6" id="KW-1185">Reference proteome</keyword>
<evidence type="ECO:0000313" key="6">
    <source>
        <dbReference type="Proteomes" id="UP001324287"/>
    </source>
</evidence>
<dbReference type="PANTHER" id="PTHR48105">
    <property type="entry name" value="THIOREDOXIN REDUCTASE 1-RELATED-RELATED"/>
    <property type="match status" value="1"/>
</dbReference>
<dbReference type="SUPFAM" id="SSF51905">
    <property type="entry name" value="FAD/NAD(P)-binding domain"/>
    <property type="match status" value="1"/>
</dbReference>
<dbReference type="PRINTS" id="PR00368">
    <property type="entry name" value="FADPNR"/>
</dbReference>
<feature type="domain" description="FAD/NAD(P)-binding" evidence="4">
    <location>
        <begin position="216"/>
        <end position="396"/>
    </location>
</feature>
<dbReference type="InterPro" id="IPR036188">
    <property type="entry name" value="FAD/NAD-bd_sf"/>
</dbReference>
<dbReference type="Proteomes" id="UP001324287">
    <property type="component" value="Chromosome"/>
</dbReference>
<dbReference type="InterPro" id="IPR023753">
    <property type="entry name" value="FAD/NAD-binding_dom"/>
</dbReference>
<dbReference type="EMBL" id="CP141261">
    <property type="protein sequence ID" value="WRL66686.1"/>
    <property type="molecule type" value="Genomic_DNA"/>
</dbReference>
<dbReference type="InterPro" id="IPR050097">
    <property type="entry name" value="Ferredoxin-NADP_redctase_2"/>
</dbReference>
<proteinExistence type="predicted"/>
<evidence type="ECO:0000256" key="3">
    <source>
        <dbReference type="ARBA" id="ARBA00048132"/>
    </source>
</evidence>
<sequence length="426" mass="44984">MLRNGLVADLDRRFGRDYSVHGVPSGEAVDVLHATTRGSLALLLVDERVTAPTALETFARGRERHPLVERVLLVHRGKWSSRHPVVDAMALGRVDYHLYVPWVPIERVLYPAISDFLAAWDTSRDVPVVPLTVVGPARDARSHDIRDKLARAAVPFRFHDRASAAGRRVLAEAGQAAGRLPVVVVSSTGAVLENPTDADVVEALGMKTRPTTSRCDVVVVGAGPAGLAAAVSASSEGLETMILEPEIPGGQAGTSSLIRNYLGFQRGVRGDELAARAVEQAWLFGTDFVLTQPADRISARGGARVVRTADGTEVEARAVVLACGVTWRRLGVPALEAHVGRGVFYGAAGSEARAVAGQDVFVVGAGNSAGQAALHLARYARSVTMVVRGSGLAATMSDYLVTAIGATAGWRCSRAARWSTGAVRAS</sequence>
<dbReference type="PRINTS" id="PR00469">
    <property type="entry name" value="PNDRDTASEII"/>
</dbReference>
<evidence type="ECO:0000259" key="4">
    <source>
        <dbReference type="Pfam" id="PF07992"/>
    </source>
</evidence>
<keyword evidence="2" id="KW-0560">Oxidoreductase</keyword>
<protein>
    <submittedName>
        <fullName evidence="5">FAD-dependent oxidoreductase</fullName>
    </submittedName>
</protein>
<dbReference type="RefSeq" id="WP_324277998.1">
    <property type="nucleotide sequence ID" value="NZ_CP141261.1"/>
</dbReference>
<organism evidence="5 6">
    <name type="scientific">Blastococcus brunescens</name>
    <dbReference type="NCBI Taxonomy" id="1564165"/>
    <lineage>
        <taxon>Bacteria</taxon>
        <taxon>Bacillati</taxon>
        <taxon>Actinomycetota</taxon>
        <taxon>Actinomycetes</taxon>
        <taxon>Geodermatophilales</taxon>
        <taxon>Geodermatophilaceae</taxon>
        <taxon>Blastococcus</taxon>
    </lineage>
</organism>
<evidence type="ECO:0000313" key="5">
    <source>
        <dbReference type="EMBL" id="WRL66686.1"/>
    </source>
</evidence>